<reference evidence="4 5" key="1">
    <citation type="journal article" date="2020" name="ISME J.">
        <title>Uncovering the hidden diversity of litter-decomposition mechanisms in mushroom-forming fungi.</title>
        <authorList>
            <person name="Floudas D."/>
            <person name="Bentzer J."/>
            <person name="Ahren D."/>
            <person name="Johansson T."/>
            <person name="Persson P."/>
            <person name="Tunlid A."/>
        </authorList>
    </citation>
    <scope>NUCLEOTIDE SEQUENCE [LARGE SCALE GENOMIC DNA]</scope>
    <source>
        <strain evidence="4 5">CBS 291.85</strain>
    </source>
</reference>
<comment type="caution">
    <text evidence="4">The sequence shown here is derived from an EMBL/GenBank/DDBJ whole genome shotgun (WGS) entry which is preliminary data.</text>
</comment>
<gene>
    <name evidence="4" type="ORF">D9758_008593</name>
</gene>
<sequence>MDALLGYDILLNIDREKRLIWEEGFRVSTVLYYILRYPVIAFQIFTLLLGPNLAQLRSNVQIHVHSFYYSDEDSDLRDGSSSLSFSIASFIMRVYAILPKGIFCYLSTALLSAIGILSVALDVRSDDLGNLPSRPWSRTTTPKKMENTNDYTEVWDSLLPVSLQLGAVILYWGVFSLVLNNYLTPISTILVSHFLLDLREAMHTTESGDGTAVKSTSTYLQDMQFAAPSASVSGVDNTTHTSSRASSESQSWSRPERTVDQAQQRNRFEPHREFQFDAGIMG</sequence>
<dbReference type="EMBL" id="JAACJM010000048">
    <property type="protein sequence ID" value="KAF5358751.1"/>
    <property type="molecule type" value="Genomic_DNA"/>
</dbReference>
<feature type="transmembrane region" description="Helical" evidence="2">
    <location>
        <begin position="169"/>
        <end position="196"/>
    </location>
</feature>
<feature type="domain" description="DUF6533" evidence="3">
    <location>
        <begin position="3"/>
        <end position="40"/>
    </location>
</feature>
<proteinExistence type="predicted"/>
<evidence type="ECO:0000313" key="4">
    <source>
        <dbReference type="EMBL" id="KAF5358751.1"/>
    </source>
</evidence>
<feature type="region of interest" description="Disordered" evidence="1">
    <location>
        <begin position="230"/>
        <end position="282"/>
    </location>
</feature>
<keyword evidence="2" id="KW-0472">Membrane</keyword>
<feature type="compositionally biased region" description="Low complexity" evidence="1">
    <location>
        <begin position="242"/>
        <end position="253"/>
    </location>
</feature>
<evidence type="ECO:0000256" key="1">
    <source>
        <dbReference type="SAM" id="MobiDB-lite"/>
    </source>
</evidence>
<name>A0A8H5G5I4_9AGAR</name>
<dbReference type="AlphaFoldDB" id="A0A8H5G5I4"/>
<evidence type="ECO:0000259" key="3">
    <source>
        <dbReference type="Pfam" id="PF20151"/>
    </source>
</evidence>
<evidence type="ECO:0000256" key="2">
    <source>
        <dbReference type="SAM" id="Phobius"/>
    </source>
</evidence>
<feature type="compositionally biased region" description="Basic and acidic residues" evidence="1">
    <location>
        <begin position="266"/>
        <end position="275"/>
    </location>
</feature>
<keyword evidence="2" id="KW-1133">Transmembrane helix</keyword>
<dbReference type="OrthoDB" id="3258863at2759"/>
<accession>A0A8H5G5I4</accession>
<organism evidence="4 5">
    <name type="scientific">Tetrapyrgos nigripes</name>
    <dbReference type="NCBI Taxonomy" id="182062"/>
    <lineage>
        <taxon>Eukaryota</taxon>
        <taxon>Fungi</taxon>
        <taxon>Dikarya</taxon>
        <taxon>Basidiomycota</taxon>
        <taxon>Agaricomycotina</taxon>
        <taxon>Agaricomycetes</taxon>
        <taxon>Agaricomycetidae</taxon>
        <taxon>Agaricales</taxon>
        <taxon>Marasmiineae</taxon>
        <taxon>Marasmiaceae</taxon>
        <taxon>Tetrapyrgos</taxon>
    </lineage>
</organism>
<keyword evidence="2" id="KW-0812">Transmembrane</keyword>
<dbReference type="InterPro" id="IPR045340">
    <property type="entry name" value="DUF6533"/>
</dbReference>
<dbReference type="Proteomes" id="UP000559256">
    <property type="component" value="Unassembled WGS sequence"/>
</dbReference>
<feature type="transmembrane region" description="Helical" evidence="2">
    <location>
        <begin position="30"/>
        <end position="49"/>
    </location>
</feature>
<feature type="transmembrane region" description="Helical" evidence="2">
    <location>
        <begin position="102"/>
        <end position="121"/>
    </location>
</feature>
<feature type="compositionally biased region" description="Polar residues" evidence="1">
    <location>
        <begin position="230"/>
        <end position="241"/>
    </location>
</feature>
<evidence type="ECO:0000313" key="5">
    <source>
        <dbReference type="Proteomes" id="UP000559256"/>
    </source>
</evidence>
<dbReference type="Pfam" id="PF20151">
    <property type="entry name" value="DUF6533"/>
    <property type="match status" value="1"/>
</dbReference>
<keyword evidence="5" id="KW-1185">Reference proteome</keyword>
<protein>
    <recommendedName>
        <fullName evidence="3">DUF6533 domain-containing protein</fullName>
    </recommendedName>
</protein>